<gene>
    <name evidence="2" type="ORF">dnl_01760</name>
</gene>
<dbReference type="Proteomes" id="UP000663720">
    <property type="component" value="Chromosome"/>
</dbReference>
<dbReference type="PANTHER" id="PTHR34825">
    <property type="entry name" value="CONSERVED PROTEIN, WITH A WEAK D-GALACTARATE DEHYDRATASE/ALTRONATE HYDROLASE DOMAIN"/>
    <property type="match status" value="1"/>
</dbReference>
<dbReference type="InterPro" id="IPR018631">
    <property type="entry name" value="AAA-ATPase-like_dom"/>
</dbReference>
<dbReference type="InterPro" id="IPR027417">
    <property type="entry name" value="P-loop_NTPase"/>
</dbReference>
<accession>A0A975B382</accession>
<dbReference type="AlphaFoldDB" id="A0A975B382"/>
<proteinExistence type="predicted"/>
<keyword evidence="3" id="KW-1185">Reference proteome</keyword>
<evidence type="ECO:0000313" key="2">
    <source>
        <dbReference type="EMBL" id="QTA77972.1"/>
    </source>
</evidence>
<feature type="domain" description="AAA-ATPase-like" evidence="1">
    <location>
        <begin position="4"/>
        <end position="225"/>
    </location>
</feature>
<evidence type="ECO:0000259" key="1">
    <source>
        <dbReference type="Pfam" id="PF09820"/>
    </source>
</evidence>
<dbReference type="PANTHER" id="PTHR34825:SF2">
    <property type="entry name" value="AAA-ATPASE-LIKE DOMAIN-CONTAINING PROTEIN"/>
    <property type="match status" value="1"/>
</dbReference>
<organism evidence="2 3">
    <name type="scientific">Desulfonema limicola</name>
    <dbReference type="NCBI Taxonomy" id="45656"/>
    <lineage>
        <taxon>Bacteria</taxon>
        <taxon>Pseudomonadati</taxon>
        <taxon>Thermodesulfobacteriota</taxon>
        <taxon>Desulfobacteria</taxon>
        <taxon>Desulfobacterales</taxon>
        <taxon>Desulfococcaceae</taxon>
        <taxon>Desulfonema</taxon>
    </lineage>
</organism>
<dbReference type="EMBL" id="CP061799">
    <property type="protein sequence ID" value="QTA77972.1"/>
    <property type="molecule type" value="Genomic_DNA"/>
</dbReference>
<dbReference type="RefSeq" id="WP_207689887.1">
    <property type="nucleotide sequence ID" value="NZ_CP061799.1"/>
</dbReference>
<protein>
    <submittedName>
        <fullName evidence="2">AAA ATPase-like domain-containing protein</fullName>
    </submittedName>
</protein>
<dbReference type="SUPFAM" id="SSF52540">
    <property type="entry name" value="P-loop containing nucleoside triphosphate hydrolases"/>
    <property type="match status" value="1"/>
</dbReference>
<reference evidence="2" key="1">
    <citation type="journal article" date="2021" name="Microb. Physiol.">
        <title>Proteogenomic Insights into the Physiology of Marine, Sulfate-Reducing, Filamentous Desulfonema limicola and Desulfonema magnum.</title>
        <authorList>
            <person name="Schnaars V."/>
            <person name="Wohlbrand L."/>
            <person name="Scheve S."/>
            <person name="Hinrichs C."/>
            <person name="Reinhardt R."/>
            <person name="Rabus R."/>
        </authorList>
    </citation>
    <scope>NUCLEOTIDE SEQUENCE</scope>
    <source>
        <strain evidence="2">5ac10</strain>
    </source>
</reference>
<dbReference type="Pfam" id="PF09820">
    <property type="entry name" value="AAA-ATPase_like"/>
    <property type="match status" value="1"/>
</dbReference>
<sequence length="598" mass="70204">MKFPYGICDFREITMKNYFYCDRTDKIPLIEKGKYLLFLRPRRFGKSLLLSMLANYYDLAKKHEFEAMFKNLKIGKNPTKLRNSFFILRWDFSCVDSSGSVDDIRKALHDHINSCIDDFIMYYEDYIERKIKVDYKNAVNSIRSLISVIRKTSNPIYLLIDEYDNFANKVMMGIRREKHELYEALVHEEGPLRTLFKAVKASASESLFDRIFITGVSPVVMSDITSGYNIAENIYLRYQFNDICGFTDNEIEDALKSIAGECDLSKNKVAEALELMKTYYNGYKFSLDSDTFVYNPTLSTYFLKYFYEDCKYPRQMLDGNLATDEAKLEYISQAVSGRQLLLDLLRKDRKTIVSELTDRFGIKQMLTDKSKDHKFMTAFLYYFGVLTMKEETSEGKISLKIPNLVIRGLYAEQICEMLLPEPVERDEGKFAAEKLYQKGEMQPLCDFIEQHYFKVFSNRDYKWANELTVKTAFLTLLYNDILYIMDTETELDRRYADLTMIIRPDMRKFTILDILVEFKFVTLKDAKLSGEQAKKLTKNELQNLPLMQAQMEDAQIQVKDYGDVLDKRHGNLRLRKYAVVSLGFERLWWEEVMSNRGL</sequence>
<dbReference type="KEGG" id="dli:dnl_01760"/>
<evidence type="ECO:0000313" key="3">
    <source>
        <dbReference type="Proteomes" id="UP000663720"/>
    </source>
</evidence>
<name>A0A975B382_9BACT</name>